<proteinExistence type="inferred from homology"/>
<name>A0A7U8C530_NEPCE</name>
<dbReference type="PANTHER" id="PTHR30126:SF40">
    <property type="entry name" value="HTH-TYPE TRANSCRIPTIONAL REGULATOR GLTR"/>
    <property type="match status" value="1"/>
</dbReference>
<dbReference type="SUPFAM" id="SSF46785">
    <property type="entry name" value="Winged helix' DNA-binding domain"/>
    <property type="match status" value="1"/>
</dbReference>
<keyword evidence="2" id="KW-0805">Transcription regulation</keyword>
<organism evidence="6 7">
    <name type="scientific">Neptuniibacter caesariensis</name>
    <dbReference type="NCBI Taxonomy" id="207954"/>
    <lineage>
        <taxon>Bacteria</taxon>
        <taxon>Pseudomonadati</taxon>
        <taxon>Pseudomonadota</taxon>
        <taxon>Gammaproteobacteria</taxon>
        <taxon>Oceanospirillales</taxon>
        <taxon>Oceanospirillaceae</taxon>
        <taxon>Neptuniibacter</taxon>
    </lineage>
</organism>
<keyword evidence="7" id="KW-1185">Reference proteome</keyword>
<keyword evidence="4" id="KW-0804">Transcription</keyword>
<feature type="domain" description="HTH lysR-type" evidence="5">
    <location>
        <begin position="1"/>
        <end position="58"/>
    </location>
</feature>
<dbReference type="PROSITE" id="PS50931">
    <property type="entry name" value="HTH_LYSR"/>
    <property type="match status" value="1"/>
</dbReference>
<dbReference type="InterPro" id="IPR036390">
    <property type="entry name" value="WH_DNA-bd_sf"/>
</dbReference>
<evidence type="ECO:0000256" key="4">
    <source>
        <dbReference type="ARBA" id="ARBA00023163"/>
    </source>
</evidence>
<reference evidence="6 7" key="1">
    <citation type="submission" date="2006-02" db="EMBL/GenBank/DDBJ databases">
        <authorList>
            <person name="Pinhassi J."/>
            <person name="Pedros-Alio C."/>
            <person name="Ferriera S."/>
            <person name="Johnson J."/>
            <person name="Kravitz S."/>
            <person name="Halpern A."/>
            <person name="Remington K."/>
            <person name="Beeson K."/>
            <person name="Tran B."/>
            <person name="Rogers Y.-H."/>
            <person name="Friedman R."/>
            <person name="Venter J.C."/>
        </authorList>
    </citation>
    <scope>NUCLEOTIDE SEQUENCE [LARGE SCALE GENOMIC DNA]</scope>
    <source>
        <strain evidence="6 7">MED92</strain>
    </source>
</reference>
<keyword evidence="3" id="KW-0238">DNA-binding</keyword>
<dbReference type="EMBL" id="AAOW01000017">
    <property type="protein sequence ID" value="EAR60459.1"/>
    <property type="molecule type" value="Genomic_DNA"/>
</dbReference>
<dbReference type="Pfam" id="PF00126">
    <property type="entry name" value="HTH_1"/>
    <property type="match status" value="1"/>
</dbReference>
<evidence type="ECO:0000256" key="3">
    <source>
        <dbReference type="ARBA" id="ARBA00023125"/>
    </source>
</evidence>
<dbReference type="Gene3D" id="3.40.190.10">
    <property type="entry name" value="Periplasmic binding protein-like II"/>
    <property type="match status" value="2"/>
</dbReference>
<dbReference type="InterPro" id="IPR000847">
    <property type="entry name" value="LysR_HTH_N"/>
</dbReference>
<accession>A0A7U8C530</accession>
<dbReference type="OrthoDB" id="464481at2"/>
<dbReference type="GO" id="GO:0000976">
    <property type="term" value="F:transcription cis-regulatory region binding"/>
    <property type="evidence" value="ECO:0007669"/>
    <property type="project" value="TreeGrafter"/>
</dbReference>
<gene>
    <name evidence="6" type="ORF">MED92_09021</name>
</gene>
<comment type="similarity">
    <text evidence="1">Belongs to the LysR transcriptional regulatory family.</text>
</comment>
<evidence type="ECO:0000259" key="5">
    <source>
        <dbReference type="PROSITE" id="PS50931"/>
    </source>
</evidence>
<evidence type="ECO:0000256" key="2">
    <source>
        <dbReference type="ARBA" id="ARBA00023015"/>
    </source>
</evidence>
<evidence type="ECO:0000256" key="1">
    <source>
        <dbReference type="ARBA" id="ARBA00009437"/>
    </source>
</evidence>
<dbReference type="Gene3D" id="1.10.10.10">
    <property type="entry name" value="Winged helix-like DNA-binding domain superfamily/Winged helix DNA-binding domain"/>
    <property type="match status" value="1"/>
</dbReference>
<evidence type="ECO:0000313" key="7">
    <source>
        <dbReference type="Proteomes" id="UP000002171"/>
    </source>
</evidence>
<protein>
    <submittedName>
        <fullName evidence="6">Regulatory protein, LysR:LysR, substrate-binding</fullName>
    </submittedName>
</protein>
<comment type="caution">
    <text evidence="6">The sequence shown here is derived from an EMBL/GenBank/DDBJ whole genome shotgun (WGS) entry which is preliminary data.</text>
</comment>
<sequence length="289" mass="31943">MEITGLKTFKAVVDEGGIKGASVKMNTVQSNITTRIQKLEDELEAKLFRLVGRRLELTPSGQQLYGYAKQILQFESQAIAAIKQSKGSYELRIGMPETFAAVHMPLVLKALREAHPEIKLKMFTDTSDRLVGSILNSQVDCAVIGNAPEHEELITIPLVCEELVVVTPLGDSYEPIMFVRDEGCGYRKRALEWQHAAGRGDEELMVMSSSDGVLGCIAAGLGYTVIGKNMVVGSRYEKSLLIEPVSVGPRHVKISMVYRKDHPLEKGVLDLVNLFPERANLLKVDMDND</sequence>
<dbReference type="AlphaFoldDB" id="A0A7U8C530"/>
<dbReference type="GO" id="GO:0003700">
    <property type="term" value="F:DNA-binding transcription factor activity"/>
    <property type="evidence" value="ECO:0007669"/>
    <property type="project" value="InterPro"/>
</dbReference>
<dbReference type="Proteomes" id="UP000002171">
    <property type="component" value="Unassembled WGS sequence"/>
</dbReference>
<evidence type="ECO:0000313" key="6">
    <source>
        <dbReference type="EMBL" id="EAR60459.1"/>
    </source>
</evidence>
<dbReference type="Pfam" id="PF03466">
    <property type="entry name" value="LysR_substrate"/>
    <property type="match status" value="1"/>
</dbReference>
<dbReference type="InterPro" id="IPR036388">
    <property type="entry name" value="WH-like_DNA-bd_sf"/>
</dbReference>
<dbReference type="InterPro" id="IPR005119">
    <property type="entry name" value="LysR_subst-bd"/>
</dbReference>
<dbReference type="SUPFAM" id="SSF53850">
    <property type="entry name" value="Periplasmic binding protein-like II"/>
    <property type="match status" value="1"/>
</dbReference>
<dbReference type="RefSeq" id="WP_007019472.1">
    <property type="nucleotide sequence ID" value="NZ_CH724125.1"/>
</dbReference>
<dbReference type="PANTHER" id="PTHR30126">
    <property type="entry name" value="HTH-TYPE TRANSCRIPTIONAL REGULATOR"/>
    <property type="match status" value="1"/>
</dbReference>